<dbReference type="PIRSF" id="PIRSF000189">
    <property type="entry name" value="D-aa_oxidase"/>
    <property type="match status" value="1"/>
</dbReference>
<sequence>MKSIAIIGSGICGLSTAYTLVEKGYPVTIYAKDFPPETTSNRAAAFWFPYHIENDLRCIRWSQASYHKYLSLLDNPATGVSMRELQKVTKSSDAPATYWKDFIPAGSCRLMDKTEFPGEFQEGYTIQVPLMETQIFLFWLMDFLSQKGVKFVKDEIKEFSELIAKYSWVINCTGLGSRELCHDQSIYPIRGQVALMAPQKHMPIFLYEEQPFYIVPRKDATIIGGTFEENVWDTTPETATVQRLYQQATDLFPQLADCPVTGSWAGLRPYRKVIRVEQEAGQNIIHNYGHGGSGFTLAWGCAEDIAFMISN</sequence>
<comment type="similarity">
    <text evidence="2">Belongs to the DAMOX/DASOX family.</text>
</comment>
<evidence type="ECO:0000313" key="10">
    <source>
        <dbReference type="EMBL" id="MCX2740953.1"/>
    </source>
</evidence>
<dbReference type="PANTHER" id="PTHR11530">
    <property type="entry name" value="D-AMINO ACID OXIDASE"/>
    <property type="match status" value="1"/>
</dbReference>
<dbReference type="PROSITE" id="PS00677">
    <property type="entry name" value="DAO"/>
    <property type="match status" value="1"/>
</dbReference>
<evidence type="ECO:0000256" key="7">
    <source>
        <dbReference type="ARBA" id="ARBA00039751"/>
    </source>
</evidence>
<evidence type="ECO:0000256" key="2">
    <source>
        <dbReference type="ARBA" id="ARBA00006730"/>
    </source>
</evidence>
<reference evidence="10 11" key="1">
    <citation type="submission" date="2022-11" db="EMBL/GenBank/DDBJ databases">
        <title>The characterization of three novel Bacteroidetes species and genomic analysis of their roles in tidal elemental geochemical cycles.</title>
        <authorList>
            <person name="Ma K.-J."/>
        </authorList>
    </citation>
    <scope>NUCLEOTIDE SEQUENCE [LARGE SCALE GENOMIC DNA]</scope>
    <source>
        <strain evidence="10 11">M82</strain>
    </source>
</reference>
<gene>
    <name evidence="10" type="ORF">OO017_13430</name>
</gene>
<dbReference type="Proteomes" id="UP001207228">
    <property type="component" value="Unassembled WGS sequence"/>
</dbReference>
<comment type="cofactor">
    <cofactor evidence="1">
        <name>FAD</name>
        <dbReference type="ChEBI" id="CHEBI:57692"/>
    </cofactor>
</comment>
<dbReference type="SUPFAM" id="SSF54373">
    <property type="entry name" value="FAD-linked reductases, C-terminal domain"/>
    <property type="match status" value="1"/>
</dbReference>
<name>A0ABT3RHV8_9BACT</name>
<evidence type="ECO:0000256" key="4">
    <source>
        <dbReference type="ARBA" id="ARBA00022827"/>
    </source>
</evidence>
<comment type="catalytic activity">
    <reaction evidence="8">
        <text>a D-alpha-amino acid + O2 + H2O = a 2-oxocarboxylate + H2O2 + NH4(+)</text>
        <dbReference type="Rhea" id="RHEA:21816"/>
        <dbReference type="ChEBI" id="CHEBI:15377"/>
        <dbReference type="ChEBI" id="CHEBI:15379"/>
        <dbReference type="ChEBI" id="CHEBI:16240"/>
        <dbReference type="ChEBI" id="CHEBI:28938"/>
        <dbReference type="ChEBI" id="CHEBI:35179"/>
        <dbReference type="ChEBI" id="CHEBI:59871"/>
        <dbReference type="EC" id="1.4.3.3"/>
    </reaction>
    <physiologicalReaction direction="left-to-right" evidence="8">
        <dbReference type="Rhea" id="RHEA:21817"/>
    </physiologicalReaction>
</comment>
<evidence type="ECO:0000256" key="6">
    <source>
        <dbReference type="ARBA" id="ARBA00039101"/>
    </source>
</evidence>
<keyword evidence="4" id="KW-0274">FAD</keyword>
<evidence type="ECO:0000256" key="1">
    <source>
        <dbReference type="ARBA" id="ARBA00001974"/>
    </source>
</evidence>
<dbReference type="Gene3D" id="3.40.50.720">
    <property type="entry name" value="NAD(P)-binding Rossmann-like Domain"/>
    <property type="match status" value="1"/>
</dbReference>
<evidence type="ECO:0000256" key="5">
    <source>
        <dbReference type="ARBA" id="ARBA00023002"/>
    </source>
</evidence>
<dbReference type="InterPro" id="IPR023209">
    <property type="entry name" value="DAO"/>
</dbReference>
<proteinExistence type="inferred from homology"/>
<dbReference type="Pfam" id="PF01266">
    <property type="entry name" value="DAO"/>
    <property type="match status" value="1"/>
</dbReference>
<organism evidence="10 11">
    <name type="scientific">Pontibacter anaerobius</name>
    <dbReference type="NCBI Taxonomy" id="2993940"/>
    <lineage>
        <taxon>Bacteria</taxon>
        <taxon>Pseudomonadati</taxon>
        <taxon>Bacteroidota</taxon>
        <taxon>Cytophagia</taxon>
        <taxon>Cytophagales</taxon>
        <taxon>Hymenobacteraceae</taxon>
        <taxon>Pontibacter</taxon>
    </lineage>
</organism>
<dbReference type="InterPro" id="IPR006181">
    <property type="entry name" value="D-amino_acid_oxidase_CS"/>
</dbReference>
<keyword evidence="3" id="KW-0285">Flavoprotein</keyword>
<dbReference type="EMBL" id="JAPFQO010000008">
    <property type="protein sequence ID" value="MCX2740953.1"/>
    <property type="molecule type" value="Genomic_DNA"/>
</dbReference>
<dbReference type="Gene3D" id="3.30.9.10">
    <property type="entry name" value="D-Amino Acid Oxidase, subunit A, domain 2"/>
    <property type="match status" value="1"/>
</dbReference>
<evidence type="ECO:0000259" key="9">
    <source>
        <dbReference type="Pfam" id="PF01266"/>
    </source>
</evidence>
<evidence type="ECO:0000313" key="11">
    <source>
        <dbReference type="Proteomes" id="UP001207228"/>
    </source>
</evidence>
<keyword evidence="5" id="KW-0560">Oxidoreductase</keyword>
<comment type="caution">
    <text evidence="10">The sequence shown here is derived from an EMBL/GenBank/DDBJ whole genome shotgun (WGS) entry which is preliminary data.</text>
</comment>
<dbReference type="PANTHER" id="PTHR11530:SF11">
    <property type="entry name" value="D-ASPARTATE OXIDASE"/>
    <property type="match status" value="1"/>
</dbReference>
<evidence type="ECO:0000256" key="3">
    <source>
        <dbReference type="ARBA" id="ARBA00022630"/>
    </source>
</evidence>
<protein>
    <recommendedName>
        <fullName evidence="7">D-amino-acid oxidase</fullName>
        <ecNumber evidence="6">1.4.3.3</ecNumber>
    </recommendedName>
</protein>
<evidence type="ECO:0000256" key="8">
    <source>
        <dbReference type="ARBA" id="ARBA00049547"/>
    </source>
</evidence>
<accession>A0ABT3RHV8</accession>
<feature type="domain" description="FAD dependent oxidoreductase" evidence="9">
    <location>
        <begin position="4"/>
        <end position="306"/>
    </location>
</feature>
<keyword evidence="11" id="KW-1185">Reference proteome</keyword>
<dbReference type="EC" id="1.4.3.3" evidence="6"/>
<dbReference type="RefSeq" id="WP_266053017.1">
    <property type="nucleotide sequence ID" value="NZ_JAPFQO010000008.1"/>
</dbReference>
<dbReference type="InterPro" id="IPR006076">
    <property type="entry name" value="FAD-dep_OxRdtase"/>
</dbReference>
<dbReference type="SUPFAM" id="SSF51971">
    <property type="entry name" value="Nucleotide-binding domain"/>
    <property type="match status" value="1"/>
</dbReference>